<dbReference type="Gene3D" id="3.30.70.270">
    <property type="match status" value="1"/>
</dbReference>
<dbReference type="InterPro" id="IPR043502">
    <property type="entry name" value="DNA/RNA_pol_sf"/>
</dbReference>
<sequence>MEDTKRVKQLLLPNDFATVVDIHSSFSHISVAQDLIPFLLFSFQDKAYSYMAMPFRIKSAPRIFNKILRPAIQIIRNQLNIKCLAYSYDLLFIDQNQRNLRNKTLMALKLLHDLGWIISMDKCRLELQQELIHLGWRLNSKLMTFQCTEERITKLLLKLEFWKETINSQKNVRVNDLTGGVCQIRKQQEIVIHSVWSKSWHLSCLQRYGDYFIFPSRSVRILKLLDVQPTLDVFTTKKSKVLKRYCFPKMDSKAVARDCLQVNLKSETPWLHPPIPLIGRCLQKIIQQEVDKAIIITPDLRAQFWKPMLDIMTIKRIEVGLPKKTPHPGKHMKKKGWLLPPGRIIASLVSAQKIQIKEAESSLTSFCSQKEHLIINRRCDKLMANIMETTCTCFDSFKRIS</sequence>
<accession>A0A5J4WQS4</accession>
<dbReference type="Proteomes" id="UP000324800">
    <property type="component" value="Unassembled WGS sequence"/>
</dbReference>
<organism evidence="2 3">
    <name type="scientific">Streblomastix strix</name>
    <dbReference type="NCBI Taxonomy" id="222440"/>
    <lineage>
        <taxon>Eukaryota</taxon>
        <taxon>Metamonada</taxon>
        <taxon>Preaxostyla</taxon>
        <taxon>Oxymonadida</taxon>
        <taxon>Streblomastigidae</taxon>
        <taxon>Streblomastix</taxon>
    </lineage>
</organism>
<dbReference type="InterPro" id="IPR043128">
    <property type="entry name" value="Rev_trsase/Diguanyl_cyclase"/>
</dbReference>
<dbReference type="PANTHER" id="PTHR33050">
    <property type="entry name" value="REVERSE TRANSCRIPTASE DOMAIN-CONTAINING PROTEIN"/>
    <property type="match status" value="1"/>
</dbReference>
<dbReference type="InterPro" id="IPR052055">
    <property type="entry name" value="Hepadnavirus_pol/RT"/>
</dbReference>
<dbReference type="Gene3D" id="3.10.10.10">
    <property type="entry name" value="HIV Type 1 Reverse Transcriptase, subunit A, domain 1"/>
    <property type="match status" value="1"/>
</dbReference>
<dbReference type="SUPFAM" id="SSF56672">
    <property type="entry name" value="DNA/RNA polymerases"/>
    <property type="match status" value="1"/>
</dbReference>
<dbReference type="Pfam" id="PF00078">
    <property type="entry name" value="RVT_1"/>
    <property type="match status" value="1"/>
</dbReference>
<dbReference type="AlphaFoldDB" id="A0A5J4WQS4"/>
<proteinExistence type="predicted"/>
<evidence type="ECO:0000313" key="2">
    <source>
        <dbReference type="EMBL" id="KAA6396896.1"/>
    </source>
</evidence>
<dbReference type="InterPro" id="IPR000477">
    <property type="entry name" value="RT_dom"/>
</dbReference>
<dbReference type="PANTHER" id="PTHR33050:SF7">
    <property type="entry name" value="RIBONUCLEASE H"/>
    <property type="match status" value="1"/>
</dbReference>
<evidence type="ECO:0000259" key="1">
    <source>
        <dbReference type="PROSITE" id="PS50878"/>
    </source>
</evidence>
<name>A0A5J4WQS4_9EUKA</name>
<dbReference type="PROSITE" id="PS50878">
    <property type="entry name" value="RT_POL"/>
    <property type="match status" value="1"/>
</dbReference>
<reference evidence="2 3" key="1">
    <citation type="submission" date="2019-03" db="EMBL/GenBank/DDBJ databases">
        <title>Single cell metagenomics reveals metabolic interactions within the superorganism composed of flagellate Streblomastix strix and complex community of Bacteroidetes bacteria on its surface.</title>
        <authorList>
            <person name="Treitli S.C."/>
            <person name="Kolisko M."/>
            <person name="Husnik F."/>
            <person name="Keeling P."/>
            <person name="Hampl V."/>
        </authorList>
    </citation>
    <scope>NUCLEOTIDE SEQUENCE [LARGE SCALE GENOMIC DNA]</scope>
    <source>
        <strain evidence="2">ST1C</strain>
    </source>
</reference>
<protein>
    <recommendedName>
        <fullName evidence="1">Reverse transcriptase domain-containing protein</fullName>
    </recommendedName>
</protein>
<dbReference type="EMBL" id="SNRW01001316">
    <property type="protein sequence ID" value="KAA6396896.1"/>
    <property type="molecule type" value="Genomic_DNA"/>
</dbReference>
<feature type="domain" description="Reverse transcriptase" evidence="1">
    <location>
        <begin position="1"/>
        <end position="138"/>
    </location>
</feature>
<gene>
    <name evidence="2" type="ORF">EZS28_007580</name>
</gene>
<evidence type="ECO:0000313" key="3">
    <source>
        <dbReference type="Proteomes" id="UP000324800"/>
    </source>
</evidence>
<comment type="caution">
    <text evidence="2">The sequence shown here is derived from an EMBL/GenBank/DDBJ whole genome shotgun (WGS) entry which is preliminary data.</text>
</comment>
<dbReference type="OrthoDB" id="10068174at2759"/>